<dbReference type="GO" id="GO:0005675">
    <property type="term" value="C:transcription factor TFIIH holo complex"/>
    <property type="evidence" value="ECO:0007669"/>
    <property type="project" value="UniProtKB-UniRule"/>
</dbReference>
<dbReference type="PANTHER" id="PTHR12831:SF0">
    <property type="entry name" value="GENERAL TRANSCRIPTION FACTOR IIH SUBUNIT 3"/>
    <property type="match status" value="1"/>
</dbReference>
<evidence type="ECO:0000313" key="9">
    <source>
        <dbReference type="Proteomes" id="UP000015453"/>
    </source>
</evidence>
<accession>S8EE98</accession>
<evidence type="ECO:0000313" key="8">
    <source>
        <dbReference type="EMBL" id="EPS74318.1"/>
    </source>
</evidence>
<proteinExistence type="inferred from homology"/>
<comment type="subunit">
    <text evidence="7">Component of the 7-subunit TFIIH core complex composed of XPB, XPD, TFB1/GTF2H1, GTF2H2/P44, TFB4/GTF2H3, TFB2/GTF2H4 and TFB5/GTF2H5, which is active in NER. The core complex associates with the 3-subunit CDK-activating kinase (CAK) module composed of CYCH1/cyclin H1, CDKD and MAT1/At4g30820 to form the 10-subunit holoenzyme (holo-TFIIH) active in transcription.</text>
</comment>
<dbReference type="GO" id="GO:0006289">
    <property type="term" value="P:nucleotide-excision repair"/>
    <property type="evidence" value="ECO:0007669"/>
    <property type="project" value="UniProtKB-UniRule"/>
</dbReference>
<dbReference type="OrthoDB" id="17307at2759"/>
<evidence type="ECO:0000256" key="4">
    <source>
        <dbReference type="ARBA" id="ARBA00022833"/>
    </source>
</evidence>
<evidence type="ECO:0000256" key="1">
    <source>
        <dbReference type="ARBA" id="ARBA00004123"/>
    </source>
</evidence>
<comment type="function">
    <text evidence="7">Component of the general transcription and DNA repair factor IIH (TFIIH) core complex, which is involved in general and transcription-coupled nucleotide excision repair (NER) of damaged DNA and, when complexed to CAK, in RNA transcription by RNA polymerase II. In NER, TFIIH acts by opening DNA around the lesion to allow the excision of the damaged oligonucleotide and its replacement by a new DNA fragment. In transcription, TFIIH has an essential role in transcription initiation. When the pre-initiation complex (PIC) has been established, TFIIH is required for promoter opening and promoter escape. Phosphorylation of the C-terminal tail (CTD) of the largest subunit of RNA polymerase II by the kinase module CAK controls the initiation of transcription.</text>
</comment>
<reference evidence="8 9" key="1">
    <citation type="journal article" date="2013" name="BMC Genomics">
        <title>The miniature genome of a carnivorous plant Genlisea aurea contains a low number of genes and short non-coding sequences.</title>
        <authorList>
            <person name="Leushkin E.V."/>
            <person name="Sutormin R.A."/>
            <person name="Nabieva E.R."/>
            <person name="Penin A.A."/>
            <person name="Kondrashov A.S."/>
            <person name="Logacheva M.D."/>
        </authorList>
    </citation>
    <scope>NUCLEOTIDE SEQUENCE [LARGE SCALE GENOMIC DNA]</scope>
</reference>
<organism evidence="8 9">
    <name type="scientific">Genlisea aurea</name>
    <dbReference type="NCBI Taxonomy" id="192259"/>
    <lineage>
        <taxon>Eukaryota</taxon>
        <taxon>Viridiplantae</taxon>
        <taxon>Streptophyta</taxon>
        <taxon>Embryophyta</taxon>
        <taxon>Tracheophyta</taxon>
        <taxon>Spermatophyta</taxon>
        <taxon>Magnoliopsida</taxon>
        <taxon>eudicotyledons</taxon>
        <taxon>Gunneridae</taxon>
        <taxon>Pentapetalae</taxon>
        <taxon>asterids</taxon>
        <taxon>lamiids</taxon>
        <taxon>Lamiales</taxon>
        <taxon>Lentibulariaceae</taxon>
        <taxon>Genlisea</taxon>
    </lineage>
</organism>
<gene>
    <name evidence="8" type="ORF">M569_00443</name>
</gene>
<keyword evidence="3 7" id="KW-0227">DNA damage</keyword>
<evidence type="ECO:0000256" key="7">
    <source>
        <dbReference type="RuleBase" id="RU368090"/>
    </source>
</evidence>
<dbReference type="GO" id="GO:0008270">
    <property type="term" value="F:zinc ion binding"/>
    <property type="evidence" value="ECO:0007669"/>
    <property type="project" value="UniProtKB-KW"/>
</dbReference>
<dbReference type="EMBL" id="AUSU01000112">
    <property type="protein sequence ID" value="EPS74318.1"/>
    <property type="molecule type" value="Genomic_DNA"/>
</dbReference>
<protein>
    <recommendedName>
        <fullName evidence="7">General transcription and DNA repair factor IIH subunit TFB4</fullName>
    </recommendedName>
    <alternativeName>
        <fullName evidence="7">RNA polymerase II transcription factor B subunit 4</fullName>
    </alternativeName>
</protein>
<keyword evidence="7" id="KW-0804">Transcription</keyword>
<dbReference type="GO" id="GO:0000439">
    <property type="term" value="C:transcription factor TFIIH core complex"/>
    <property type="evidence" value="ECO:0007669"/>
    <property type="project" value="UniProtKB-UniRule"/>
</dbReference>
<dbReference type="Pfam" id="PF03850">
    <property type="entry name" value="Tfb4"/>
    <property type="match status" value="1"/>
</dbReference>
<keyword evidence="9" id="KW-1185">Reference proteome</keyword>
<dbReference type="PANTHER" id="PTHR12831">
    <property type="entry name" value="TRANSCRIPTION INITIATION FACTOR IIH TFIIH , POLYPEPTIDE 3-RELATED"/>
    <property type="match status" value="1"/>
</dbReference>
<keyword evidence="2 7" id="KW-0479">Metal-binding</keyword>
<sequence>IFGTDLHSRAVLQLPRTAGVDFRASCFCHKETIDMGYICCVCLSIFCKSEKRCSSCG</sequence>
<keyword evidence="4 7" id="KW-0862">Zinc</keyword>
<evidence type="ECO:0000256" key="2">
    <source>
        <dbReference type="ARBA" id="ARBA00022723"/>
    </source>
</evidence>
<keyword evidence="5 7" id="KW-0234">DNA repair</keyword>
<comment type="subcellular location">
    <subcellularLocation>
        <location evidence="1 7">Nucleus</location>
    </subcellularLocation>
</comment>
<evidence type="ECO:0000256" key="3">
    <source>
        <dbReference type="ARBA" id="ARBA00022763"/>
    </source>
</evidence>
<keyword evidence="6 7" id="KW-0539">Nucleus</keyword>
<dbReference type="Proteomes" id="UP000015453">
    <property type="component" value="Unassembled WGS sequence"/>
</dbReference>
<dbReference type="AlphaFoldDB" id="S8EE98"/>
<keyword evidence="7" id="KW-0805">Transcription regulation</keyword>
<dbReference type="GO" id="GO:0006355">
    <property type="term" value="P:regulation of DNA-templated transcription"/>
    <property type="evidence" value="ECO:0007669"/>
    <property type="project" value="InterPro"/>
</dbReference>
<evidence type="ECO:0000256" key="5">
    <source>
        <dbReference type="ARBA" id="ARBA00023204"/>
    </source>
</evidence>
<comment type="similarity">
    <text evidence="7">Belongs to the TFB4 family.</text>
</comment>
<name>S8EE98_9LAMI</name>
<evidence type="ECO:0000256" key="6">
    <source>
        <dbReference type="ARBA" id="ARBA00023242"/>
    </source>
</evidence>
<keyword evidence="7" id="KW-0863">Zinc-finger</keyword>
<dbReference type="InterPro" id="IPR004600">
    <property type="entry name" value="TFIIH_Tfb4/GTF2H3"/>
</dbReference>
<feature type="non-terminal residue" evidence="8">
    <location>
        <position position="1"/>
    </location>
</feature>
<comment type="caution">
    <text evidence="8">The sequence shown here is derived from an EMBL/GenBank/DDBJ whole genome shotgun (WGS) entry which is preliminary data.</text>
</comment>